<feature type="domain" description="Coenzyme F420 hydrogenase/dehydrogenase beta subunit C-terminal" evidence="2">
    <location>
        <begin position="161"/>
        <end position="306"/>
    </location>
</feature>
<keyword evidence="4" id="KW-1185">Reference proteome</keyword>
<dbReference type="Pfam" id="PF04422">
    <property type="entry name" value="FrhB_FdhB_N"/>
    <property type="match status" value="1"/>
</dbReference>
<evidence type="ECO:0000259" key="2">
    <source>
        <dbReference type="Pfam" id="PF04432"/>
    </source>
</evidence>
<dbReference type="GO" id="GO:0052592">
    <property type="term" value="F:oxidoreductase activity, acting on CH or CH2 groups, with an iron-sulfur protein as acceptor"/>
    <property type="evidence" value="ECO:0007669"/>
    <property type="project" value="TreeGrafter"/>
</dbReference>
<gene>
    <name evidence="3" type="ORF">CL55_00013230</name>
</gene>
<accession>A0A0E3ZMK8</accession>
<dbReference type="EC" id="1.12.98.1" evidence="3"/>
<dbReference type="InterPro" id="IPR045220">
    <property type="entry name" value="FRHB/FDHB/HCAR-like"/>
</dbReference>
<organism evidence="3 4">
    <name type="scientific">Polynucleobacter duraquae</name>
    <dbReference type="NCBI Taxonomy" id="1835254"/>
    <lineage>
        <taxon>Bacteria</taxon>
        <taxon>Pseudomonadati</taxon>
        <taxon>Pseudomonadota</taxon>
        <taxon>Betaproteobacteria</taxon>
        <taxon>Burkholderiales</taxon>
        <taxon>Burkholderiaceae</taxon>
        <taxon>Polynucleobacter</taxon>
    </lineage>
</organism>
<proteinExistence type="predicted"/>
<dbReference type="PANTHER" id="PTHR31332">
    <property type="entry name" value="7-HYDROXYMETHYL CHLOROPHYLL A REDUCTASE, CHLOROPLASTIC"/>
    <property type="match status" value="1"/>
</dbReference>
<dbReference type="HOGENOM" id="CLU_038110_0_0_4"/>
<dbReference type="InterPro" id="IPR007525">
    <property type="entry name" value="FrhB_FdhB_C"/>
</dbReference>
<dbReference type="PATRIC" id="fig|576611.7.peg.1345"/>
<protein>
    <submittedName>
        <fullName evidence="3">Coenzyme F420-reducing hydrogenase, beta subunit</fullName>
        <ecNumber evidence="3">1.12.98.1</ecNumber>
    </submittedName>
</protein>
<keyword evidence="3" id="KW-0560">Oxidoreductase</keyword>
<dbReference type="PANTHER" id="PTHR31332:SF0">
    <property type="entry name" value="7-HYDROXYMETHYL CHLOROPHYLL A REDUCTASE, CHLOROPLASTIC"/>
    <property type="match status" value="1"/>
</dbReference>
<dbReference type="AlphaFoldDB" id="A0A0E3ZMK8"/>
<dbReference type="OrthoDB" id="593768at2"/>
<sequence length="414" mass="46745">MFHDLDKALVGQDLIQDLPYRDLCTDCGVSRTSAPKRCATACQFIQPDYPKYELSVHGRERKLENSDEVFFGAYLHMFRARLINPLPGAQWTGIISRLCEVLLEKGEVDAVITMRSDPDDRWKPSPMIVTKAEDMAECRGMKMGYAPIIQYLEQARELGYKKVAMVGIPCQVYAARALEKELGFEKLLIIGSPCSDNTTTENFHQFLGLLSPNPEDITYLEFRADYHVELRFKNGEVQEIPFLKLPLSTLPADFFPTTCKTCVDYVNSLSDITVGYMAGTGEQWIIIRNPKGQELVNLLSKELSLEPVSSAGNRLGPVKGFMKNVELAAGGLPLQRMPNFMRSIFAWVMPRFGPRGLEFAKARVEMKAIESVIHLRSIAPHKIKNMVPKATWVLLEKYEIRPSNDEIKGSREST</sequence>
<dbReference type="KEGG" id="pdq:CL55_00013230"/>
<dbReference type="Proteomes" id="UP000061135">
    <property type="component" value="Chromosome"/>
</dbReference>
<reference evidence="3 4" key="1">
    <citation type="submission" date="2014-03" db="EMBL/GenBank/DDBJ databases">
        <title>Genome of Polynucleobacter strain MWH-MoK4.</title>
        <authorList>
            <person name="Hahn M.W."/>
        </authorList>
    </citation>
    <scope>NUCLEOTIDE SEQUENCE [LARGE SCALE GENOMIC DNA]</scope>
    <source>
        <strain evidence="3 4">MWH-MoK4</strain>
    </source>
</reference>
<dbReference type="InterPro" id="IPR007516">
    <property type="entry name" value="Co_F420_Hydgase/DH_bsu_N"/>
</dbReference>
<dbReference type="Pfam" id="PF04432">
    <property type="entry name" value="FrhB_FdhB_C"/>
    <property type="match status" value="1"/>
</dbReference>
<name>A0A0E3ZMK8_9BURK</name>
<feature type="domain" description="Coenzyme F420 hydrogenase/dehydrogenase beta subunit N-terminal" evidence="1">
    <location>
        <begin position="77"/>
        <end position="152"/>
    </location>
</feature>
<evidence type="ECO:0000313" key="4">
    <source>
        <dbReference type="Proteomes" id="UP000061135"/>
    </source>
</evidence>
<dbReference type="GO" id="GO:0050454">
    <property type="term" value="F:coenzyme F420 hydrogenase activity"/>
    <property type="evidence" value="ECO:0007669"/>
    <property type="project" value="UniProtKB-EC"/>
</dbReference>
<evidence type="ECO:0000259" key="1">
    <source>
        <dbReference type="Pfam" id="PF04422"/>
    </source>
</evidence>
<dbReference type="STRING" id="1835254.CL55_00013230"/>
<evidence type="ECO:0000313" key="3">
    <source>
        <dbReference type="EMBL" id="AKD25656.1"/>
    </source>
</evidence>
<dbReference type="EMBL" id="CP007501">
    <property type="protein sequence ID" value="AKD25656.1"/>
    <property type="molecule type" value="Genomic_DNA"/>
</dbReference>